<dbReference type="EMBL" id="NNAY01001803">
    <property type="protein sequence ID" value="OXU22877.1"/>
    <property type="molecule type" value="Genomic_DNA"/>
</dbReference>
<evidence type="ECO:0000313" key="2">
    <source>
        <dbReference type="EMBL" id="OXU22877.1"/>
    </source>
</evidence>
<proteinExistence type="predicted"/>
<accession>A0A232EX06</accession>
<reference evidence="2 3" key="1">
    <citation type="journal article" date="2017" name="Curr. Biol.">
        <title>The Evolution of Venom by Co-option of Single-Copy Genes.</title>
        <authorList>
            <person name="Martinson E.O."/>
            <person name="Mrinalini"/>
            <person name="Kelkar Y.D."/>
            <person name="Chang C.H."/>
            <person name="Werren J.H."/>
        </authorList>
    </citation>
    <scope>NUCLEOTIDE SEQUENCE [LARGE SCALE GENOMIC DNA]</scope>
    <source>
        <strain evidence="2 3">Alberta</strain>
        <tissue evidence="2">Whole body</tissue>
    </source>
</reference>
<name>A0A232EX06_9HYME</name>
<organism evidence="2 3">
    <name type="scientific">Trichomalopsis sarcophagae</name>
    <dbReference type="NCBI Taxonomy" id="543379"/>
    <lineage>
        <taxon>Eukaryota</taxon>
        <taxon>Metazoa</taxon>
        <taxon>Ecdysozoa</taxon>
        <taxon>Arthropoda</taxon>
        <taxon>Hexapoda</taxon>
        <taxon>Insecta</taxon>
        <taxon>Pterygota</taxon>
        <taxon>Neoptera</taxon>
        <taxon>Endopterygota</taxon>
        <taxon>Hymenoptera</taxon>
        <taxon>Apocrita</taxon>
        <taxon>Proctotrupomorpha</taxon>
        <taxon>Chalcidoidea</taxon>
        <taxon>Pteromalidae</taxon>
        <taxon>Pteromalinae</taxon>
        <taxon>Trichomalopsis</taxon>
    </lineage>
</organism>
<keyword evidence="3" id="KW-1185">Reference proteome</keyword>
<dbReference type="Proteomes" id="UP000215335">
    <property type="component" value="Unassembled WGS sequence"/>
</dbReference>
<gene>
    <name evidence="2" type="ORF">TSAR_010196</name>
</gene>
<sequence length="248" mass="27792">MIVRLSKNLRATASVLLDKINIGTEHLPRLDASTRVDHHNHARVNNSVLYISKHLVTLGVSYYLVNIGGLETEHRLIASGHAELPQQIKARSTPQFTENLLARLQLHELDDHPVPCYADLHTYGYSTHTSVFSSTTICSLQDLILLFLRNESRINDKVFYFCYSGFSQPSHISAAEFATISERCKDDCRSCSDNQQMTLGAQTIKPKAAQRLIQFEDKEDAIDVNKELTQPPRSAVSGVRPNSSLAYP</sequence>
<protein>
    <submittedName>
        <fullName evidence="2">Uncharacterized protein</fullName>
    </submittedName>
</protein>
<comment type="caution">
    <text evidence="2">The sequence shown here is derived from an EMBL/GenBank/DDBJ whole genome shotgun (WGS) entry which is preliminary data.</text>
</comment>
<dbReference type="AlphaFoldDB" id="A0A232EX06"/>
<feature type="region of interest" description="Disordered" evidence="1">
    <location>
        <begin position="224"/>
        <end position="248"/>
    </location>
</feature>
<evidence type="ECO:0000256" key="1">
    <source>
        <dbReference type="SAM" id="MobiDB-lite"/>
    </source>
</evidence>
<evidence type="ECO:0000313" key="3">
    <source>
        <dbReference type="Proteomes" id="UP000215335"/>
    </source>
</evidence>